<evidence type="ECO:0000313" key="1">
    <source>
        <dbReference type="EMBL" id="WSB98830.1"/>
    </source>
</evidence>
<name>A0ACD4ZKJ8_9ACTN</name>
<reference evidence="1" key="1">
    <citation type="submission" date="2022-10" db="EMBL/GenBank/DDBJ databases">
        <title>The complete genomes of actinobacterial strains from the NBC collection.</title>
        <authorList>
            <person name="Joergensen T.S."/>
            <person name="Alvarez Arevalo M."/>
            <person name="Sterndorff E.B."/>
            <person name="Faurdal D."/>
            <person name="Vuksanovic O."/>
            <person name="Mourched A.-S."/>
            <person name="Charusanti P."/>
            <person name="Shaw S."/>
            <person name="Blin K."/>
            <person name="Weber T."/>
        </authorList>
    </citation>
    <scope>NUCLEOTIDE SEQUENCE</scope>
    <source>
        <strain evidence="1">NBC 01771</strain>
    </source>
</reference>
<sequence>MSHNTPAPASTSGASASGASTRRSRPRRRAATLIALTLVAGLGLPTAYSAAYADESTRTSAAGTQKDTQAAARKGVQKIADGLVSDGKRPAALISTRERDGRTGTYAAGVGDLATGARVPADGQVRIGSNTKTFTAVVVLQLVGEGKIDLDAPIETYLPNLIRGEGVDGRRITVRQLLQHTSGLPEYTQAVAGNFAEFQHRYAEPRELLDLALEGKASFPPGTKWEYSNTNYIVAGLLVQKITGRPLAEEITKRVIDRIALRHTYFPQAGDMTIHEKHPKGYFTEKPGTPLRDVTVQDPSWGWAAGAMVSTNSDVNRFFTALLDGRLLKPAQLKEMRTTVPAEDPVPGSRYGLGLMSKPLSCGGVAWGHGGDIPGYETRGGVTESGRAVNVAVTVLPSDLAGVMEVEKAVDTALCR</sequence>
<proteinExistence type="predicted"/>
<accession>A0ACD4ZKJ8</accession>
<organism evidence="1 2">
    <name type="scientific">Streptomyces scopuliridis</name>
    <dbReference type="NCBI Taxonomy" id="452529"/>
    <lineage>
        <taxon>Bacteria</taxon>
        <taxon>Bacillati</taxon>
        <taxon>Actinomycetota</taxon>
        <taxon>Actinomycetes</taxon>
        <taxon>Kitasatosporales</taxon>
        <taxon>Streptomycetaceae</taxon>
        <taxon>Streptomyces</taxon>
    </lineage>
</organism>
<dbReference type="Proteomes" id="UP001348369">
    <property type="component" value="Chromosome"/>
</dbReference>
<dbReference type="EMBL" id="CP109109">
    <property type="protein sequence ID" value="WSB98830.1"/>
    <property type="molecule type" value="Genomic_DNA"/>
</dbReference>
<keyword evidence="2" id="KW-1185">Reference proteome</keyword>
<protein>
    <submittedName>
        <fullName evidence="1">Beta-lactamase family protein</fullName>
    </submittedName>
</protein>
<evidence type="ECO:0000313" key="2">
    <source>
        <dbReference type="Proteomes" id="UP001348369"/>
    </source>
</evidence>
<gene>
    <name evidence="1" type="ORF">OG835_18625</name>
</gene>